<dbReference type="Pfam" id="PF00098">
    <property type="entry name" value="zf-CCHC"/>
    <property type="match status" value="1"/>
</dbReference>
<accession>A0ABM8VVP2</accession>
<evidence type="ECO:0000313" key="2">
    <source>
        <dbReference type="EMBL" id="CAG8457790.1"/>
    </source>
</evidence>
<feature type="domain" description="CCHC-type" evidence="1">
    <location>
        <begin position="45"/>
        <end position="59"/>
    </location>
</feature>
<evidence type="ECO:0000313" key="3">
    <source>
        <dbReference type="Proteomes" id="UP000789901"/>
    </source>
</evidence>
<name>A0ABM8VVP2_GIGMA</name>
<proteinExistence type="predicted"/>
<evidence type="ECO:0000259" key="1">
    <source>
        <dbReference type="Pfam" id="PF00098"/>
    </source>
</evidence>
<protein>
    <submittedName>
        <fullName evidence="2">42766_t:CDS:1</fullName>
    </submittedName>
</protein>
<organism evidence="2 3">
    <name type="scientific">Gigaspora margarita</name>
    <dbReference type="NCBI Taxonomy" id="4874"/>
    <lineage>
        <taxon>Eukaryota</taxon>
        <taxon>Fungi</taxon>
        <taxon>Fungi incertae sedis</taxon>
        <taxon>Mucoromycota</taxon>
        <taxon>Glomeromycotina</taxon>
        <taxon>Glomeromycetes</taxon>
        <taxon>Diversisporales</taxon>
        <taxon>Gigasporaceae</taxon>
        <taxon>Gigaspora</taxon>
    </lineage>
</organism>
<gene>
    <name evidence="2" type="ORF">GMARGA_LOCUS147</name>
</gene>
<comment type="caution">
    <text evidence="2">The sequence shown here is derived from an EMBL/GenBank/DDBJ whole genome shotgun (WGS) entry which is preliminary data.</text>
</comment>
<dbReference type="Gene3D" id="4.10.60.10">
    <property type="entry name" value="Zinc finger, CCHC-type"/>
    <property type="match status" value="1"/>
</dbReference>
<keyword evidence="3" id="KW-1185">Reference proteome</keyword>
<reference evidence="2 3" key="1">
    <citation type="submission" date="2021-06" db="EMBL/GenBank/DDBJ databases">
        <authorList>
            <person name="Kallberg Y."/>
            <person name="Tangrot J."/>
            <person name="Rosling A."/>
        </authorList>
    </citation>
    <scope>NUCLEOTIDE SEQUENCE [LARGE SCALE GENOMIC DNA]</scope>
    <source>
        <strain evidence="2 3">120-4 pot B 10/14</strain>
    </source>
</reference>
<dbReference type="InterPro" id="IPR001878">
    <property type="entry name" value="Znf_CCHC"/>
</dbReference>
<dbReference type="Proteomes" id="UP000789901">
    <property type="component" value="Unassembled WGS sequence"/>
</dbReference>
<sequence length="181" mass="21211">MPHQPRTSPSPLMIIDARVNVTERNEGTTSWKITERRIKEPRRDITCFKCREIGHIARQYLSERKLKKDFEERHNVGSDSSDTFNEFTYEEEVLDEIEGYHTEESATEEIGLYDNPWADIESPGIYLTAIDKPPNQTEEPPKRTSNEYLDEIIQDKDLDEIQNEQARQFFCHEKGLFAQST</sequence>
<dbReference type="EMBL" id="CAJVQB010000010">
    <property type="protein sequence ID" value="CAG8457790.1"/>
    <property type="molecule type" value="Genomic_DNA"/>
</dbReference>